<protein>
    <submittedName>
        <fullName evidence="1">Uncharacterized protein</fullName>
    </submittedName>
</protein>
<accession>G9ZJ85</accession>
<name>G9ZJ85_9GAMM</name>
<evidence type="ECO:0000313" key="1">
    <source>
        <dbReference type="EMBL" id="EHM50226.1"/>
    </source>
</evidence>
<organism evidence="1 2">
    <name type="scientific">Cardiobacterium valvarum F0432</name>
    <dbReference type="NCBI Taxonomy" id="797473"/>
    <lineage>
        <taxon>Bacteria</taxon>
        <taxon>Pseudomonadati</taxon>
        <taxon>Pseudomonadota</taxon>
        <taxon>Gammaproteobacteria</taxon>
        <taxon>Cardiobacteriales</taxon>
        <taxon>Cardiobacteriaceae</taxon>
        <taxon>Cardiobacterium</taxon>
    </lineage>
</organism>
<dbReference type="AlphaFoldDB" id="G9ZJ85"/>
<sequence>MTVILLRRDSMTSRVMSVFLMMMHFLNKDVGIQVDNKWNDKGLRIFILGSCILL</sequence>
<evidence type="ECO:0000313" key="2">
    <source>
        <dbReference type="Proteomes" id="UP000004750"/>
    </source>
</evidence>
<comment type="caution">
    <text evidence="1">The sequence shown here is derived from an EMBL/GenBank/DDBJ whole genome shotgun (WGS) entry which is preliminary data.</text>
</comment>
<proteinExistence type="predicted"/>
<gene>
    <name evidence="1" type="ORF">HMPREF9080_02854</name>
</gene>
<dbReference type="STRING" id="797473.HMPREF9080_02854"/>
<dbReference type="HOGENOM" id="CLU_3041623_0_0_6"/>
<dbReference type="EMBL" id="AGCM01000184">
    <property type="protein sequence ID" value="EHM50226.1"/>
    <property type="molecule type" value="Genomic_DNA"/>
</dbReference>
<reference evidence="1 2" key="1">
    <citation type="submission" date="2011-08" db="EMBL/GenBank/DDBJ databases">
        <authorList>
            <person name="Weinstock G."/>
            <person name="Sodergren E."/>
            <person name="Clifton S."/>
            <person name="Fulton L."/>
            <person name="Fulton B."/>
            <person name="Courtney L."/>
            <person name="Fronick C."/>
            <person name="Harrison M."/>
            <person name="Strong C."/>
            <person name="Farmer C."/>
            <person name="Delahaunty K."/>
            <person name="Markovic C."/>
            <person name="Hall O."/>
            <person name="Minx P."/>
            <person name="Tomlinson C."/>
            <person name="Mitreva M."/>
            <person name="Hou S."/>
            <person name="Chen J."/>
            <person name="Wollam A."/>
            <person name="Pepin K.H."/>
            <person name="Johnson M."/>
            <person name="Bhonagiri V."/>
            <person name="Zhang X."/>
            <person name="Suruliraj S."/>
            <person name="Warren W."/>
            <person name="Chinwalla A."/>
            <person name="Mardis E.R."/>
            <person name="Wilson R.K."/>
        </authorList>
    </citation>
    <scope>NUCLEOTIDE SEQUENCE [LARGE SCALE GENOMIC DNA]</scope>
    <source>
        <strain evidence="1 2">F0432</strain>
    </source>
</reference>
<dbReference type="Proteomes" id="UP000004750">
    <property type="component" value="Unassembled WGS sequence"/>
</dbReference>